<reference evidence="1" key="2">
    <citation type="journal article" date="2011" name="J. Bacteriol.">
        <title>Long-chain N-acyl amino acid synthases are linked to the putative PEP-CTERM/exosortase protein-sorting system in Gram-negative bacteria.</title>
        <authorList>
            <person name="Craig J.W."/>
            <person name="Cherry M.A."/>
            <person name="Brady S.F."/>
        </authorList>
    </citation>
    <scope>NUCLEOTIDE SEQUENCE</scope>
</reference>
<organism evidence="1">
    <name type="scientific">uncultured bacterium CSLD10</name>
    <dbReference type="NCBI Taxonomy" id="1091573"/>
    <lineage>
        <taxon>Bacteria</taxon>
        <taxon>environmental samples</taxon>
    </lineage>
</organism>
<dbReference type="EMBL" id="JF429415">
    <property type="protein sequence ID" value="AEQ20569.1"/>
    <property type="molecule type" value="Genomic_DNA"/>
</dbReference>
<sequence length="167" mass="18078">MLGVHATRPPLSGEISFQSQIVIPPGDVEVVQKLRLDGAFTVASAQFSELNVQDKVNELSHRGKGNPNNAGAPSVAFDFSGKFLLDEGVLALCDLSFHVPGVVIALSGKYGLQNQSLDFQGTATVDAKLSQTNGLQIRCTESGRSFLPEEGIFCRRRHSYQDFRNQG</sequence>
<reference evidence="1" key="1">
    <citation type="journal article" date="2004" name="Appl. Environ. Microbiol.">
        <title>Long-chain N-acyltyrosine synthases from environmental DNA.</title>
        <authorList>
            <person name="Brady S.F."/>
            <person name="Chao C.J."/>
            <person name="Clardy J."/>
        </authorList>
    </citation>
    <scope>NUCLEOTIDE SEQUENCE</scope>
</reference>
<protein>
    <recommendedName>
        <fullName evidence="2">AsmA-like C-terminal domain-containing protein</fullName>
    </recommendedName>
</protein>
<dbReference type="AlphaFoldDB" id="G4WVW7"/>
<accession>G4WVW7</accession>
<evidence type="ECO:0008006" key="2">
    <source>
        <dbReference type="Google" id="ProtNLM"/>
    </source>
</evidence>
<evidence type="ECO:0000313" key="1">
    <source>
        <dbReference type="EMBL" id="AEQ20569.1"/>
    </source>
</evidence>
<name>G4WVW7_9BACT</name>
<proteinExistence type="predicted"/>